<evidence type="ECO:0000313" key="1">
    <source>
        <dbReference type="EMBL" id="EAY25671.1"/>
    </source>
</evidence>
<accession>A1ZVH3</accession>
<dbReference type="RefSeq" id="WP_002702467.1">
    <property type="nucleotide sequence ID" value="NZ_AAWS01000045.1"/>
</dbReference>
<sequence length="61" mass="7106">MSQAAEGDEFCHHCFHCDQKSTQHYLYSEKEQVEFEGDTVEIIDSFYLCLLCGQVNKIEDI</sequence>
<comment type="caution">
    <text evidence="1">The sequence shown here is derived from an EMBL/GenBank/DDBJ whole genome shotgun (WGS) entry which is preliminary data.</text>
</comment>
<dbReference type="AlphaFoldDB" id="A1ZVH3"/>
<protein>
    <submittedName>
        <fullName evidence="1">Uncharacterized protein</fullName>
    </submittedName>
</protein>
<dbReference type="Proteomes" id="UP000004095">
    <property type="component" value="Unassembled WGS sequence"/>
</dbReference>
<organism evidence="1 2">
    <name type="scientific">Microscilla marina ATCC 23134</name>
    <dbReference type="NCBI Taxonomy" id="313606"/>
    <lineage>
        <taxon>Bacteria</taxon>
        <taxon>Pseudomonadati</taxon>
        <taxon>Bacteroidota</taxon>
        <taxon>Cytophagia</taxon>
        <taxon>Cytophagales</taxon>
        <taxon>Microscillaceae</taxon>
        <taxon>Microscilla</taxon>
    </lineage>
</organism>
<name>A1ZVH3_MICM2</name>
<keyword evidence="2" id="KW-1185">Reference proteome</keyword>
<reference evidence="1 2" key="1">
    <citation type="submission" date="2007-01" db="EMBL/GenBank/DDBJ databases">
        <authorList>
            <person name="Haygood M."/>
            <person name="Podell S."/>
            <person name="Anderson C."/>
            <person name="Hopkinson B."/>
            <person name="Roe K."/>
            <person name="Barbeau K."/>
            <person name="Gaasterland T."/>
            <person name="Ferriera S."/>
            <person name="Johnson J."/>
            <person name="Kravitz S."/>
            <person name="Beeson K."/>
            <person name="Sutton G."/>
            <person name="Rogers Y.-H."/>
            <person name="Friedman R."/>
            <person name="Frazier M."/>
            <person name="Venter J.C."/>
        </authorList>
    </citation>
    <scope>NUCLEOTIDE SEQUENCE [LARGE SCALE GENOMIC DNA]</scope>
    <source>
        <strain evidence="1 2">ATCC 23134</strain>
    </source>
</reference>
<proteinExistence type="predicted"/>
<gene>
    <name evidence="1" type="ORF">M23134_07322</name>
</gene>
<dbReference type="EMBL" id="AAWS01000045">
    <property type="protein sequence ID" value="EAY25671.1"/>
    <property type="molecule type" value="Genomic_DNA"/>
</dbReference>
<evidence type="ECO:0000313" key="2">
    <source>
        <dbReference type="Proteomes" id="UP000004095"/>
    </source>
</evidence>